<dbReference type="EMBL" id="MU006735">
    <property type="protein sequence ID" value="KAF2623658.1"/>
    <property type="molecule type" value="Genomic_DNA"/>
</dbReference>
<sequence>MLPNSSLIIPMCSVLHPLLSSPCWDPMFISYLLQGLPILSSIICIKVVSTLGGIRFLEAVVLFWGLWRFTGTHFYQIIVIFE</sequence>
<organism evidence="1 2">
    <name type="scientific">Macroventuria anomochaeta</name>
    <dbReference type="NCBI Taxonomy" id="301207"/>
    <lineage>
        <taxon>Eukaryota</taxon>
        <taxon>Fungi</taxon>
        <taxon>Dikarya</taxon>
        <taxon>Ascomycota</taxon>
        <taxon>Pezizomycotina</taxon>
        <taxon>Dothideomycetes</taxon>
        <taxon>Pleosporomycetidae</taxon>
        <taxon>Pleosporales</taxon>
        <taxon>Pleosporineae</taxon>
        <taxon>Didymellaceae</taxon>
        <taxon>Macroventuria</taxon>
    </lineage>
</organism>
<keyword evidence="2" id="KW-1185">Reference proteome</keyword>
<comment type="caution">
    <text evidence="1">The sequence shown here is derived from an EMBL/GenBank/DDBJ whole genome shotgun (WGS) entry which is preliminary data.</text>
</comment>
<protein>
    <submittedName>
        <fullName evidence="1">Uncharacterized protein</fullName>
    </submittedName>
</protein>
<reference evidence="1" key="1">
    <citation type="journal article" date="2020" name="Stud. Mycol.">
        <title>101 Dothideomycetes genomes: a test case for predicting lifestyles and emergence of pathogens.</title>
        <authorList>
            <person name="Haridas S."/>
            <person name="Albert R."/>
            <person name="Binder M."/>
            <person name="Bloem J."/>
            <person name="Labutti K."/>
            <person name="Salamov A."/>
            <person name="Andreopoulos B."/>
            <person name="Baker S."/>
            <person name="Barry K."/>
            <person name="Bills G."/>
            <person name="Bluhm B."/>
            <person name="Cannon C."/>
            <person name="Castanera R."/>
            <person name="Culley D."/>
            <person name="Daum C."/>
            <person name="Ezra D."/>
            <person name="Gonzalez J."/>
            <person name="Henrissat B."/>
            <person name="Kuo A."/>
            <person name="Liang C."/>
            <person name="Lipzen A."/>
            <person name="Lutzoni F."/>
            <person name="Magnuson J."/>
            <person name="Mondo S."/>
            <person name="Nolan M."/>
            <person name="Ohm R."/>
            <person name="Pangilinan J."/>
            <person name="Park H.-J."/>
            <person name="Ramirez L."/>
            <person name="Alfaro M."/>
            <person name="Sun H."/>
            <person name="Tritt A."/>
            <person name="Yoshinaga Y."/>
            <person name="Zwiers L.-H."/>
            <person name="Turgeon B."/>
            <person name="Goodwin S."/>
            <person name="Spatafora J."/>
            <person name="Crous P."/>
            <person name="Grigoriev I."/>
        </authorList>
    </citation>
    <scope>NUCLEOTIDE SEQUENCE</scope>
    <source>
        <strain evidence="1">CBS 525.71</strain>
    </source>
</reference>
<evidence type="ECO:0000313" key="1">
    <source>
        <dbReference type="EMBL" id="KAF2623658.1"/>
    </source>
</evidence>
<proteinExistence type="predicted"/>
<dbReference type="Proteomes" id="UP000799754">
    <property type="component" value="Unassembled WGS sequence"/>
</dbReference>
<evidence type="ECO:0000313" key="2">
    <source>
        <dbReference type="Proteomes" id="UP000799754"/>
    </source>
</evidence>
<gene>
    <name evidence="1" type="ORF">BU25DRAFT_172079</name>
</gene>
<name>A0ACB6RPB0_9PLEO</name>
<accession>A0ACB6RPB0</accession>